<dbReference type="SUPFAM" id="SSF56672">
    <property type="entry name" value="DNA/RNA polymerases"/>
    <property type="match status" value="1"/>
</dbReference>
<organism evidence="3">
    <name type="scientific">Amphimedon queenslandica</name>
    <name type="common">Sponge</name>
    <dbReference type="NCBI Taxonomy" id="400682"/>
    <lineage>
        <taxon>Eukaryota</taxon>
        <taxon>Metazoa</taxon>
        <taxon>Porifera</taxon>
        <taxon>Demospongiae</taxon>
        <taxon>Heteroscleromorpha</taxon>
        <taxon>Haplosclerida</taxon>
        <taxon>Niphatidae</taxon>
        <taxon>Amphimedon</taxon>
    </lineage>
</organism>
<dbReference type="InterPro" id="IPR043502">
    <property type="entry name" value="DNA/RNA_pol_sf"/>
</dbReference>
<evidence type="ECO:0000313" key="3">
    <source>
        <dbReference type="EnsemblMetazoa" id="Aqu2.1.20995_001"/>
    </source>
</evidence>
<dbReference type="PANTHER" id="PTHR37984">
    <property type="entry name" value="PROTEIN CBG26694"/>
    <property type="match status" value="1"/>
</dbReference>
<dbReference type="PANTHER" id="PTHR37984:SF5">
    <property type="entry name" value="PROTEIN NYNRIN-LIKE"/>
    <property type="match status" value="1"/>
</dbReference>
<dbReference type="InParanoid" id="A0A1X7U0U6"/>
<reference evidence="3" key="1">
    <citation type="submission" date="2017-05" db="UniProtKB">
        <authorList>
            <consortium name="EnsemblMetazoa"/>
        </authorList>
    </citation>
    <scope>IDENTIFICATION</scope>
</reference>
<dbReference type="InterPro" id="IPR043128">
    <property type="entry name" value="Rev_trsase/Diguanyl_cyclase"/>
</dbReference>
<sequence length="177" mass="19843">MSTISRSQSNVVSADGIATNPTKVEKVLGWPIPKSRFEVQQFLGLANLYRRFIPQIVEVTKPLHRLTEKNCTFQWTTACQQAFHQNLASPPVLAFPDFIKEFILDTDASDNAMGATLSQIKDDDTERVIACASQVLTKAERHYSVTRKEILAPVTFTSYFVNISWASTSNFVLNTVL</sequence>
<dbReference type="InterPro" id="IPR050951">
    <property type="entry name" value="Retrovirus_Pol_polyprotein"/>
</dbReference>
<dbReference type="AlphaFoldDB" id="A0A1X7U0U6"/>
<dbReference type="GO" id="GO:0003824">
    <property type="term" value="F:catalytic activity"/>
    <property type="evidence" value="ECO:0007669"/>
    <property type="project" value="UniProtKB-KW"/>
</dbReference>
<name>A0A1X7U0U6_AMPQE</name>
<feature type="domain" description="Reverse transcriptase/retrotransposon-derived protein RNase H-like" evidence="2">
    <location>
        <begin position="75"/>
        <end position="162"/>
    </location>
</feature>
<dbReference type="EnsemblMetazoa" id="Aqu2.1.20995_001">
    <property type="protein sequence ID" value="Aqu2.1.20995_001"/>
    <property type="gene ID" value="Aqu2.1.20995"/>
</dbReference>
<dbReference type="FunFam" id="3.30.70.270:FF:000020">
    <property type="entry name" value="Transposon Tf2-6 polyprotein-like Protein"/>
    <property type="match status" value="1"/>
</dbReference>
<proteinExistence type="predicted"/>
<accession>A0A1X7U0U6</accession>
<dbReference type="OMA" id="ELMTHWI"/>
<dbReference type="Gene3D" id="3.30.70.270">
    <property type="match status" value="1"/>
</dbReference>
<dbReference type="eggNOG" id="KOG0017">
    <property type="taxonomic scope" value="Eukaryota"/>
</dbReference>
<dbReference type="Pfam" id="PF17919">
    <property type="entry name" value="RT_RNaseH_2"/>
    <property type="match status" value="1"/>
</dbReference>
<protein>
    <recommendedName>
        <fullName evidence="2">Reverse transcriptase/retrotransposon-derived protein RNase H-like domain-containing protein</fullName>
    </recommendedName>
</protein>
<dbReference type="InterPro" id="IPR041577">
    <property type="entry name" value="RT_RNaseH_2"/>
</dbReference>
<dbReference type="STRING" id="400682.A0A1X7U0U6"/>
<keyword evidence="1" id="KW-0511">Multifunctional enzyme</keyword>
<evidence type="ECO:0000259" key="2">
    <source>
        <dbReference type="Pfam" id="PF17919"/>
    </source>
</evidence>
<evidence type="ECO:0000256" key="1">
    <source>
        <dbReference type="ARBA" id="ARBA00023268"/>
    </source>
</evidence>